<dbReference type="FunFam" id="3.90.15.10:FF:000003">
    <property type="entry name" value="DNA topoisomerase I"/>
    <property type="match status" value="1"/>
</dbReference>
<comment type="subcellular location">
    <subcellularLocation>
        <location evidence="2">Nucleus</location>
    </subcellularLocation>
</comment>
<dbReference type="CDD" id="cd00659">
    <property type="entry name" value="Topo_IB_C"/>
    <property type="match status" value="1"/>
</dbReference>
<dbReference type="PRINTS" id="PR00416">
    <property type="entry name" value="EUTPISMRASEI"/>
</dbReference>
<dbReference type="InterPro" id="IPR013500">
    <property type="entry name" value="TopoI_cat_euk"/>
</dbReference>
<evidence type="ECO:0000256" key="9">
    <source>
        <dbReference type="RuleBase" id="RU365101"/>
    </source>
</evidence>
<comment type="function">
    <text evidence="9">Releases the supercoiling and torsional tension of DNA introduced during the DNA replication and transcription by transiently cleaving and rejoining one strand of the DNA duplex. Introduces a single-strand break via transesterification at the specific target site 5'-[CT]CCTTp site in duplex DNA. The scissile phosphodiester is attacked by the catalytic tyrosine of the enzyme, resulting in the formation of a DNA-(3'-phosphotyrosyl)-enzyme intermediate and the expulsion of a 5'-OH DNA strand. The free DNA strand then undergoes passage around the unbroken strand thus removing DNA supercoils. Finally, in the religation step, the DNA 5'-OH attacks the covalent intermediate to expel the active-site tyrosine and restore the DNA phosphodiester backbone.</text>
</comment>
<feature type="domain" description="DNA topoisomerase I eukaryotic-type" evidence="12">
    <location>
        <begin position="407"/>
        <end position="871"/>
    </location>
</feature>
<dbReference type="CDD" id="cd03488">
    <property type="entry name" value="Topoisomer_IB_N_htopoI_like"/>
    <property type="match status" value="1"/>
</dbReference>
<keyword evidence="7" id="KW-0539">Nucleus</keyword>
<dbReference type="AlphaFoldDB" id="A0A3N4I5G6"/>
<dbReference type="EMBL" id="ML119680">
    <property type="protein sequence ID" value="RPA81345.1"/>
    <property type="molecule type" value="Genomic_DNA"/>
</dbReference>
<dbReference type="GO" id="GO:0005694">
    <property type="term" value="C:chromosome"/>
    <property type="evidence" value="ECO:0007669"/>
    <property type="project" value="InterPro"/>
</dbReference>
<feature type="compositionally biased region" description="Basic residues" evidence="11">
    <location>
        <begin position="411"/>
        <end position="422"/>
    </location>
</feature>
<keyword evidence="5 8" id="KW-0238">DNA-binding</keyword>
<dbReference type="FunFam" id="2.170.11.10:FF:000001">
    <property type="entry name" value="DNA topoisomerase I"/>
    <property type="match status" value="1"/>
</dbReference>
<dbReference type="Pfam" id="PF01028">
    <property type="entry name" value="Topoisom_I"/>
    <property type="match status" value="1"/>
</dbReference>
<dbReference type="SUPFAM" id="SSF56741">
    <property type="entry name" value="Eukaryotic DNA topoisomerase I, N-terminal DNA-binding fragment"/>
    <property type="match status" value="1"/>
</dbReference>
<dbReference type="SMART" id="SM00435">
    <property type="entry name" value="TOPEUc"/>
    <property type="match status" value="1"/>
</dbReference>
<evidence type="ECO:0000313" key="14">
    <source>
        <dbReference type="Proteomes" id="UP000275078"/>
    </source>
</evidence>
<dbReference type="FunFam" id="1.10.10.41:FF:000001">
    <property type="entry name" value="DNA topoisomerase I"/>
    <property type="match status" value="1"/>
</dbReference>
<sequence length="899" mass="102277">MPSTGRGKGPAMISKALEQKVDREVPDGDEDQAADGIAVLDDVDMVDAVAPRGQRRARKPAVKEDTTDESDDDVPLTKRRKTVNGTPKKAVKESDSEDDIPLTKRRTSAVKKEVVTQHSDSDSDVPLTKKRAATNKRPLVKDESDDSDVPIAASAARKSLAKEKKDIEKAADVTAKKIRAAEKKKPAAKRVKKEESEDEVKPKAKPKAKANGTANGTKKGAKGKAVKDESPQEEEEEDEEYKWWLEQNNDNSVKWTTLSHNGVLFPPEYEPLPKHVKLYYDGKPVTLHPKAEEVAGFFGSMLNSEVNVGNPIFCANFFDDFQTVLKETGGAKDADGKKVNIKDFKKLDFTKIFEYYEADREAKRSRSAAEKKAAKAEKDAAEEKYLTCKLDGRTEKVGNFRVEPPGLFRGRGQHPKTGRVKQRVMPEQVTINIGKGEKVPSPPPGHNWAKVIHDNTVTWLATWKENINGNTKYVMLAATSSLKGMSDFKKFEKARELKKHIDRIRKDYQKDLVSKVMVDRQRATAMYFIDKLALRAGNEKGEDEADTVGCCSLRLEHITLSTTEEPFHVTFDFLGKDSIRYHDTVEVTEQVYKNLKIFEKRKSPEDQLFDRLNTPTLNAHLRSYMPGLTAKVFRTYNASWTMAQEIKLLEADKKNPLKKANVHEKILAYNEANRKVAILCNHQRTVGKAHDTQMEKLEYKVKEKKYKQYRIKHMMLKINPKLEKDKSFMADLNNLYKNVLTEKWIEQHHKDLVEGEKVKIQKKFEKENEKLEADGEKPLKDSELEDRLTAADDLEKQLAKEFKDPKKNIAVENANSTIEKCENNIAKLDESIQAIETQMIDKEANKTIALGTSKLNYIDPRITVMFCKKFELPIEKVFSKTLRDKFKWAIDSTDENWDF</sequence>
<dbReference type="Gene3D" id="2.170.11.10">
    <property type="entry name" value="DNA Topoisomerase I, domain 2"/>
    <property type="match status" value="1"/>
</dbReference>
<feature type="region of interest" description="Disordered" evidence="11">
    <location>
        <begin position="401"/>
        <end position="423"/>
    </location>
</feature>
<dbReference type="STRING" id="1160509.A0A3N4I5G6"/>
<feature type="compositionally biased region" description="Basic and acidic residues" evidence="11">
    <location>
        <begin position="17"/>
        <end position="26"/>
    </location>
</feature>
<dbReference type="InterPro" id="IPR014727">
    <property type="entry name" value="TopoI_cat_a/b-sub_euk"/>
</dbReference>
<dbReference type="FunFam" id="1.10.132.10:FF:000003">
    <property type="entry name" value="DNA topoisomerase I"/>
    <property type="match status" value="1"/>
</dbReference>
<comment type="catalytic activity">
    <reaction evidence="1 8 9">
        <text>ATP-independent breakage of single-stranded DNA, followed by passage and rejoining.</text>
        <dbReference type="EC" id="5.6.2.1"/>
    </reaction>
</comment>
<dbReference type="InterPro" id="IPR001631">
    <property type="entry name" value="TopoI"/>
</dbReference>
<dbReference type="Gene3D" id="1.10.132.10">
    <property type="match status" value="1"/>
</dbReference>
<feature type="active site" description="O-(3'-phospho-DNA)-tyrosine intermediate" evidence="8">
    <location>
        <position position="857"/>
    </location>
</feature>
<evidence type="ECO:0000259" key="12">
    <source>
        <dbReference type="SMART" id="SM00435"/>
    </source>
</evidence>
<evidence type="ECO:0000256" key="1">
    <source>
        <dbReference type="ARBA" id="ARBA00000213"/>
    </source>
</evidence>
<dbReference type="PANTHER" id="PTHR10290">
    <property type="entry name" value="DNA TOPOISOMERASE I"/>
    <property type="match status" value="1"/>
</dbReference>
<evidence type="ECO:0000256" key="5">
    <source>
        <dbReference type="ARBA" id="ARBA00023125"/>
    </source>
</evidence>
<gene>
    <name evidence="13" type="ORF">BJ508DRAFT_346131</name>
</gene>
<dbReference type="GO" id="GO:0007059">
    <property type="term" value="P:chromosome segregation"/>
    <property type="evidence" value="ECO:0007669"/>
    <property type="project" value="TreeGrafter"/>
</dbReference>
<dbReference type="GO" id="GO:0003677">
    <property type="term" value="F:DNA binding"/>
    <property type="evidence" value="ECO:0007669"/>
    <property type="project" value="UniProtKB-UniRule"/>
</dbReference>
<evidence type="ECO:0000256" key="6">
    <source>
        <dbReference type="ARBA" id="ARBA00023235"/>
    </source>
</evidence>
<dbReference type="PANTHER" id="PTHR10290:SF3">
    <property type="entry name" value="DNA TOPOISOMERASE 1"/>
    <property type="match status" value="1"/>
</dbReference>
<dbReference type="InterPro" id="IPR025834">
    <property type="entry name" value="TopoI_C_dom"/>
</dbReference>
<keyword evidence="10" id="KW-0175">Coiled coil</keyword>
<keyword evidence="14" id="KW-1185">Reference proteome</keyword>
<dbReference type="InterPro" id="IPR008336">
    <property type="entry name" value="TopoI_DNA-bd_euk"/>
</dbReference>
<dbReference type="InterPro" id="IPR013034">
    <property type="entry name" value="DNA_topo_DNA_db_N_dom1"/>
</dbReference>
<dbReference type="PROSITE" id="PS52038">
    <property type="entry name" value="TOPO_IB_2"/>
    <property type="match status" value="1"/>
</dbReference>
<dbReference type="InterPro" id="IPR014711">
    <property type="entry name" value="TopoI_cat_a-hlx-sub_euk"/>
</dbReference>
<dbReference type="GO" id="GO:0003917">
    <property type="term" value="F:DNA topoisomerase type I (single strand cut, ATP-independent) activity"/>
    <property type="evidence" value="ECO:0007669"/>
    <property type="project" value="UniProtKB-UniRule"/>
</dbReference>
<feature type="compositionally biased region" description="Low complexity" evidence="11">
    <location>
        <begin position="209"/>
        <end position="218"/>
    </location>
</feature>
<dbReference type="InterPro" id="IPR013030">
    <property type="entry name" value="DNA_topo_DNA_db_N_dom2"/>
</dbReference>
<dbReference type="InterPro" id="IPR011010">
    <property type="entry name" value="DNA_brk_join_enz"/>
</dbReference>
<feature type="compositionally biased region" description="Basic and acidic residues" evidence="11">
    <location>
        <begin position="160"/>
        <end position="185"/>
    </location>
</feature>
<dbReference type="GO" id="GO:0006260">
    <property type="term" value="P:DNA replication"/>
    <property type="evidence" value="ECO:0007669"/>
    <property type="project" value="TreeGrafter"/>
</dbReference>
<keyword evidence="4 8" id="KW-0799">Topoisomerase</keyword>
<dbReference type="SUPFAM" id="SSF56349">
    <property type="entry name" value="DNA breaking-rejoining enzymes"/>
    <property type="match status" value="1"/>
</dbReference>
<feature type="compositionally biased region" description="Acidic residues" evidence="11">
    <location>
        <begin position="231"/>
        <end position="240"/>
    </location>
</feature>
<dbReference type="GO" id="GO:0006265">
    <property type="term" value="P:DNA topological change"/>
    <property type="evidence" value="ECO:0007669"/>
    <property type="project" value="UniProtKB-UniRule"/>
</dbReference>
<protein>
    <recommendedName>
        <fullName evidence="9">DNA topoisomerase I</fullName>
        <ecNumber evidence="9">5.6.2.1</ecNumber>
    </recommendedName>
    <alternativeName>
        <fullName evidence="9">DNA topoisomerase 1</fullName>
    </alternativeName>
</protein>
<feature type="compositionally biased region" description="Basic and acidic residues" evidence="11">
    <location>
        <begin position="110"/>
        <end position="121"/>
    </location>
</feature>
<dbReference type="OrthoDB" id="47179at2759"/>
<keyword evidence="6 8" id="KW-0413">Isomerase</keyword>
<feature type="region of interest" description="Disordered" evidence="11">
    <location>
        <begin position="1"/>
        <end position="240"/>
    </location>
</feature>
<comment type="similarity">
    <text evidence="3 8 9">Belongs to the type IB topoisomerase family.</text>
</comment>
<evidence type="ECO:0000313" key="13">
    <source>
        <dbReference type="EMBL" id="RPA81345.1"/>
    </source>
</evidence>
<name>A0A3N4I5G6_ASCIM</name>
<evidence type="ECO:0000256" key="8">
    <source>
        <dbReference type="PROSITE-ProRule" id="PRU01382"/>
    </source>
</evidence>
<dbReference type="Gene3D" id="1.10.10.41">
    <property type="entry name" value="Yeast DNA topoisomerase - domain 1"/>
    <property type="match status" value="1"/>
</dbReference>
<dbReference type="InterPro" id="IPR051062">
    <property type="entry name" value="Topoisomerase_IB"/>
</dbReference>
<evidence type="ECO:0000256" key="3">
    <source>
        <dbReference type="ARBA" id="ARBA00006645"/>
    </source>
</evidence>
<evidence type="ECO:0000256" key="11">
    <source>
        <dbReference type="SAM" id="MobiDB-lite"/>
    </source>
</evidence>
<dbReference type="InterPro" id="IPR013499">
    <property type="entry name" value="TopoI_euk"/>
</dbReference>
<feature type="compositionally biased region" description="Basic and acidic residues" evidence="11">
    <location>
        <begin position="192"/>
        <end position="202"/>
    </location>
</feature>
<dbReference type="Pfam" id="PF14370">
    <property type="entry name" value="Topo_C_assoc"/>
    <property type="match status" value="1"/>
</dbReference>
<dbReference type="EC" id="5.6.2.1" evidence="9"/>
<feature type="coiled-coil region" evidence="10">
    <location>
        <begin position="811"/>
        <end position="845"/>
    </location>
</feature>
<proteinExistence type="inferred from homology"/>
<evidence type="ECO:0000256" key="10">
    <source>
        <dbReference type="SAM" id="Coils"/>
    </source>
</evidence>
<dbReference type="Proteomes" id="UP000275078">
    <property type="component" value="Unassembled WGS sequence"/>
</dbReference>
<dbReference type="GO" id="GO:0005730">
    <property type="term" value="C:nucleolus"/>
    <property type="evidence" value="ECO:0007669"/>
    <property type="project" value="TreeGrafter"/>
</dbReference>
<accession>A0A3N4I5G6</accession>
<dbReference type="Pfam" id="PF02919">
    <property type="entry name" value="Topoisom_I_N"/>
    <property type="match status" value="1"/>
</dbReference>
<evidence type="ECO:0000256" key="4">
    <source>
        <dbReference type="ARBA" id="ARBA00023029"/>
    </source>
</evidence>
<evidence type="ECO:0000256" key="7">
    <source>
        <dbReference type="ARBA" id="ARBA00023242"/>
    </source>
</evidence>
<reference evidence="13 14" key="1">
    <citation type="journal article" date="2018" name="Nat. Ecol. Evol.">
        <title>Pezizomycetes genomes reveal the molecular basis of ectomycorrhizal truffle lifestyle.</title>
        <authorList>
            <person name="Murat C."/>
            <person name="Payen T."/>
            <person name="Noel B."/>
            <person name="Kuo A."/>
            <person name="Morin E."/>
            <person name="Chen J."/>
            <person name="Kohler A."/>
            <person name="Krizsan K."/>
            <person name="Balestrini R."/>
            <person name="Da Silva C."/>
            <person name="Montanini B."/>
            <person name="Hainaut M."/>
            <person name="Levati E."/>
            <person name="Barry K.W."/>
            <person name="Belfiori B."/>
            <person name="Cichocki N."/>
            <person name="Clum A."/>
            <person name="Dockter R.B."/>
            <person name="Fauchery L."/>
            <person name="Guy J."/>
            <person name="Iotti M."/>
            <person name="Le Tacon F."/>
            <person name="Lindquist E.A."/>
            <person name="Lipzen A."/>
            <person name="Malagnac F."/>
            <person name="Mello A."/>
            <person name="Molinier V."/>
            <person name="Miyauchi S."/>
            <person name="Poulain J."/>
            <person name="Riccioni C."/>
            <person name="Rubini A."/>
            <person name="Sitrit Y."/>
            <person name="Splivallo R."/>
            <person name="Traeger S."/>
            <person name="Wang M."/>
            <person name="Zifcakova L."/>
            <person name="Wipf D."/>
            <person name="Zambonelli A."/>
            <person name="Paolocci F."/>
            <person name="Nowrousian M."/>
            <person name="Ottonello S."/>
            <person name="Baldrian P."/>
            <person name="Spatafora J.W."/>
            <person name="Henrissat B."/>
            <person name="Nagy L.G."/>
            <person name="Aury J.M."/>
            <person name="Wincker P."/>
            <person name="Grigoriev I.V."/>
            <person name="Bonfante P."/>
            <person name="Martin F.M."/>
        </authorList>
    </citation>
    <scope>NUCLEOTIDE SEQUENCE [LARGE SCALE GENOMIC DNA]</scope>
    <source>
        <strain evidence="13 14">RN42</strain>
    </source>
</reference>
<evidence type="ECO:0000256" key="2">
    <source>
        <dbReference type="ARBA" id="ARBA00004123"/>
    </source>
</evidence>
<dbReference type="InterPro" id="IPR036202">
    <property type="entry name" value="TopoI_DNA-bd_euk_N_sf"/>
</dbReference>
<dbReference type="Gene3D" id="3.90.15.10">
    <property type="entry name" value="Topoisomerase I, Chain A, domain 3"/>
    <property type="match status" value="1"/>
</dbReference>
<organism evidence="13 14">
    <name type="scientific">Ascobolus immersus RN42</name>
    <dbReference type="NCBI Taxonomy" id="1160509"/>
    <lineage>
        <taxon>Eukaryota</taxon>
        <taxon>Fungi</taxon>
        <taxon>Dikarya</taxon>
        <taxon>Ascomycota</taxon>
        <taxon>Pezizomycotina</taxon>
        <taxon>Pezizomycetes</taxon>
        <taxon>Pezizales</taxon>
        <taxon>Ascobolaceae</taxon>
        <taxon>Ascobolus</taxon>
    </lineage>
</organism>
<dbReference type="InterPro" id="IPR048045">
    <property type="entry name" value="Topoisomer_I_DNA-bd"/>
</dbReference>